<gene>
    <name evidence="4" type="ORF">H310_13345</name>
</gene>
<feature type="compositionally biased region" description="Polar residues" evidence="1">
    <location>
        <begin position="102"/>
        <end position="114"/>
    </location>
</feature>
<organism evidence="4">
    <name type="scientific">Aphanomyces invadans</name>
    <dbReference type="NCBI Taxonomy" id="157072"/>
    <lineage>
        <taxon>Eukaryota</taxon>
        <taxon>Sar</taxon>
        <taxon>Stramenopiles</taxon>
        <taxon>Oomycota</taxon>
        <taxon>Saprolegniomycetes</taxon>
        <taxon>Saprolegniales</taxon>
        <taxon>Verrucalvaceae</taxon>
        <taxon>Aphanomyces</taxon>
    </lineage>
</organism>
<dbReference type="OrthoDB" id="79754at2759"/>
<dbReference type="AlphaFoldDB" id="A0A024TE37"/>
<feature type="transmembrane region" description="Helical" evidence="2">
    <location>
        <begin position="136"/>
        <end position="159"/>
    </location>
</feature>
<keyword evidence="3" id="KW-0732">Signal</keyword>
<dbReference type="eggNOG" id="ENOG502SEFV">
    <property type="taxonomic scope" value="Eukaryota"/>
</dbReference>
<keyword evidence="2" id="KW-0472">Membrane</keyword>
<dbReference type="GeneID" id="20090395"/>
<evidence type="ECO:0000256" key="3">
    <source>
        <dbReference type="SAM" id="SignalP"/>
    </source>
</evidence>
<dbReference type="EMBL" id="KI914001">
    <property type="protein sequence ID" value="ETV92284.1"/>
    <property type="molecule type" value="Genomic_DNA"/>
</dbReference>
<feature type="signal peptide" evidence="3">
    <location>
        <begin position="1"/>
        <end position="20"/>
    </location>
</feature>
<evidence type="ECO:0000256" key="2">
    <source>
        <dbReference type="SAM" id="Phobius"/>
    </source>
</evidence>
<dbReference type="VEuPathDB" id="FungiDB:H310_13345"/>
<sequence length="252" mass="26640">MIRFVASLVIAAAVALVAHAASTADVSTPPLCTSLKACLAYGRMVCDVSTQECPPCMYVDAKGQTLCFDKVAGTALCPFVNTTADCSGGTARTLPPLRNKTFSSATNHSLPSQQSPDSTVSLDTSSSPSSSSWNSLSIGFFVTVLVLTAAIAVAGILHIRSTHAQNPPRRPSTPMQFVKTVCSSPPCIRPSSFSHHHMPDHVTAAAMTKTLVAMSEAYLDTQSSLESGRSESFCHIMEPPRDDSVVRSSDVF</sequence>
<reference evidence="4" key="1">
    <citation type="submission" date="2013-12" db="EMBL/GenBank/DDBJ databases">
        <title>The Genome Sequence of Aphanomyces invadans NJM9701.</title>
        <authorList>
            <consortium name="The Broad Institute Genomics Platform"/>
            <person name="Russ C."/>
            <person name="Tyler B."/>
            <person name="van West P."/>
            <person name="Dieguez-Uribeondo J."/>
            <person name="Young S.K."/>
            <person name="Zeng Q."/>
            <person name="Gargeya S."/>
            <person name="Fitzgerald M."/>
            <person name="Abouelleil A."/>
            <person name="Alvarado L."/>
            <person name="Chapman S.B."/>
            <person name="Gainer-Dewar J."/>
            <person name="Goldberg J."/>
            <person name="Griggs A."/>
            <person name="Gujja S."/>
            <person name="Hansen M."/>
            <person name="Howarth C."/>
            <person name="Imamovic A."/>
            <person name="Ireland A."/>
            <person name="Larimer J."/>
            <person name="McCowan C."/>
            <person name="Murphy C."/>
            <person name="Pearson M."/>
            <person name="Poon T.W."/>
            <person name="Priest M."/>
            <person name="Roberts A."/>
            <person name="Saif S."/>
            <person name="Shea T."/>
            <person name="Sykes S."/>
            <person name="Wortman J."/>
            <person name="Nusbaum C."/>
            <person name="Birren B."/>
        </authorList>
    </citation>
    <scope>NUCLEOTIDE SEQUENCE [LARGE SCALE GENOMIC DNA]</scope>
    <source>
        <strain evidence="4">NJM9701</strain>
    </source>
</reference>
<evidence type="ECO:0000313" key="4">
    <source>
        <dbReference type="EMBL" id="ETV92284.1"/>
    </source>
</evidence>
<accession>A0A024TE37</accession>
<feature type="region of interest" description="Disordered" evidence="1">
    <location>
        <begin position="102"/>
        <end position="133"/>
    </location>
</feature>
<keyword evidence="2" id="KW-0812">Transmembrane</keyword>
<feature type="chain" id="PRO_5001537390" evidence="3">
    <location>
        <begin position="21"/>
        <end position="252"/>
    </location>
</feature>
<name>A0A024TE37_9STRA</name>
<protein>
    <submittedName>
        <fullName evidence="4">Uncharacterized protein</fullName>
    </submittedName>
</protein>
<proteinExistence type="predicted"/>
<dbReference type="RefSeq" id="XP_008879035.1">
    <property type="nucleotide sequence ID" value="XM_008880813.1"/>
</dbReference>
<evidence type="ECO:0000256" key="1">
    <source>
        <dbReference type="SAM" id="MobiDB-lite"/>
    </source>
</evidence>
<keyword evidence="2" id="KW-1133">Transmembrane helix</keyword>
<feature type="compositionally biased region" description="Low complexity" evidence="1">
    <location>
        <begin position="115"/>
        <end position="133"/>
    </location>
</feature>